<evidence type="ECO:0000256" key="2">
    <source>
        <dbReference type="ARBA" id="ARBA00012438"/>
    </source>
</evidence>
<gene>
    <name evidence="8" type="ORF">HYN46_14805</name>
</gene>
<keyword evidence="3" id="KW-0597">Phosphoprotein</keyword>
<dbReference type="SUPFAM" id="SSF55874">
    <property type="entry name" value="ATPase domain of HSP90 chaperone/DNA topoisomerase II/histidine kinase"/>
    <property type="match status" value="1"/>
</dbReference>
<accession>A0A345P9P1</accession>
<dbReference type="InterPro" id="IPR050351">
    <property type="entry name" value="BphY/WalK/GraS-like"/>
</dbReference>
<dbReference type="GO" id="GO:0004721">
    <property type="term" value="F:phosphoprotein phosphatase activity"/>
    <property type="evidence" value="ECO:0007669"/>
    <property type="project" value="TreeGrafter"/>
</dbReference>
<keyword evidence="4" id="KW-0808">Transferase</keyword>
<evidence type="ECO:0000313" key="9">
    <source>
        <dbReference type="Proteomes" id="UP000253940"/>
    </source>
</evidence>
<keyword evidence="9" id="KW-1185">Reference proteome</keyword>
<name>A0A345P9P1_9GAMM</name>
<dbReference type="Gene3D" id="3.30.565.10">
    <property type="entry name" value="Histidine kinase-like ATPase, C-terminal domain"/>
    <property type="match status" value="1"/>
</dbReference>
<dbReference type="InterPro" id="IPR003594">
    <property type="entry name" value="HATPase_dom"/>
</dbReference>
<evidence type="ECO:0000256" key="4">
    <source>
        <dbReference type="ARBA" id="ARBA00022679"/>
    </source>
</evidence>
<dbReference type="OrthoDB" id="1931120at2"/>
<protein>
    <recommendedName>
        <fullName evidence="2">histidine kinase</fullName>
        <ecNumber evidence="2">2.7.13.3</ecNumber>
    </recommendedName>
</protein>
<dbReference type="Pfam" id="PF02518">
    <property type="entry name" value="HATPase_c"/>
    <property type="match status" value="1"/>
</dbReference>
<evidence type="ECO:0000256" key="5">
    <source>
        <dbReference type="ARBA" id="ARBA00022777"/>
    </source>
</evidence>
<dbReference type="GO" id="GO:0000155">
    <property type="term" value="F:phosphorelay sensor kinase activity"/>
    <property type="evidence" value="ECO:0007669"/>
    <property type="project" value="TreeGrafter"/>
</dbReference>
<evidence type="ECO:0000259" key="7">
    <source>
        <dbReference type="Pfam" id="PF02518"/>
    </source>
</evidence>
<comment type="catalytic activity">
    <reaction evidence="1">
        <text>ATP + protein L-histidine = ADP + protein N-phospho-L-histidine.</text>
        <dbReference type="EC" id="2.7.13.3"/>
    </reaction>
</comment>
<reference evidence="8 9" key="1">
    <citation type="submission" date="2018-07" db="EMBL/GenBank/DDBJ databases">
        <title>Genome sequencing of Moraxellaceae gen. HYN0046.</title>
        <authorList>
            <person name="Kim M."/>
            <person name="Yi H."/>
        </authorList>
    </citation>
    <scope>NUCLEOTIDE SEQUENCE [LARGE SCALE GENOMIC DNA]</scope>
    <source>
        <strain evidence="8 9">HYN0046</strain>
    </source>
</reference>
<dbReference type="EC" id="2.7.13.3" evidence="2"/>
<dbReference type="PANTHER" id="PTHR45453">
    <property type="entry name" value="PHOSPHATE REGULON SENSOR PROTEIN PHOR"/>
    <property type="match status" value="1"/>
</dbReference>
<feature type="domain" description="Histidine kinase/HSP90-like ATPase" evidence="7">
    <location>
        <begin position="246"/>
        <end position="337"/>
    </location>
</feature>
<evidence type="ECO:0000313" key="8">
    <source>
        <dbReference type="EMBL" id="AXI04000.1"/>
    </source>
</evidence>
<proteinExistence type="predicted"/>
<dbReference type="GO" id="GO:0016036">
    <property type="term" value="P:cellular response to phosphate starvation"/>
    <property type="evidence" value="ECO:0007669"/>
    <property type="project" value="TreeGrafter"/>
</dbReference>
<organism evidence="8 9">
    <name type="scientific">Aquirhabdus parva</name>
    <dbReference type="NCBI Taxonomy" id="2283318"/>
    <lineage>
        <taxon>Bacteria</taxon>
        <taxon>Pseudomonadati</taxon>
        <taxon>Pseudomonadota</taxon>
        <taxon>Gammaproteobacteria</taxon>
        <taxon>Moraxellales</taxon>
        <taxon>Moraxellaceae</taxon>
        <taxon>Aquirhabdus</taxon>
    </lineage>
</organism>
<dbReference type="KEGG" id="mbah:HYN46_14805"/>
<sequence length="364" mass="41489">MPIHTNFNNWWRNIVLKLQKMDIKFKLLDINDILICSNIDSHYQELVSTLTKPSEIFTINGKKVRAGTLKTAYGKIYAVTDVEDYIRSSNTFKTKISAVAETIEYLITLKEEVSDKVNSDTARLLHNLTSLNAHNIQEIYNLVSQDTLAITNSGPPQIDVVDNAIKKNTKACARSLLRIAKNNTAIKTEFSVFKKLYESAPQLSERKHNVHKVLMNTLYLFFPEFTDKTVNVDVQQSQLTAIFDYESVSVVLYHIIENSVKYILHNSQLNIKIHEDDIYVTIDFTMESLAIEENELELIFSEGYSGQFSKKTGKAGTGLGMNLVSRLINMNGGAIKIIPNYSSRKEYIGIPYQENRILVYLKKK</sequence>
<dbReference type="EMBL" id="CP031222">
    <property type="protein sequence ID" value="AXI04000.1"/>
    <property type="molecule type" value="Genomic_DNA"/>
</dbReference>
<keyword evidence="6" id="KW-0902">Two-component regulatory system</keyword>
<dbReference type="AlphaFoldDB" id="A0A345P9P1"/>
<evidence type="ECO:0000256" key="6">
    <source>
        <dbReference type="ARBA" id="ARBA00023012"/>
    </source>
</evidence>
<dbReference type="PANTHER" id="PTHR45453:SF1">
    <property type="entry name" value="PHOSPHATE REGULON SENSOR PROTEIN PHOR"/>
    <property type="match status" value="1"/>
</dbReference>
<dbReference type="Proteomes" id="UP000253940">
    <property type="component" value="Chromosome"/>
</dbReference>
<evidence type="ECO:0000256" key="1">
    <source>
        <dbReference type="ARBA" id="ARBA00000085"/>
    </source>
</evidence>
<dbReference type="GO" id="GO:0005886">
    <property type="term" value="C:plasma membrane"/>
    <property type="evidence" value="ECO:0007669"/>
    <property type="project" value="TreeGrafter"/>
</dbReference>
<keyword evidence="5 8" id="KW-0418">Kinase</keyword>
<evidence type="ECO:0000256" key="3">
    <source>
        <dbReference type="ARBA" id="ARBA00022553"/>
    </source>
</evidence>
<dbReference type="InterPro" id="IPR036890">
    <property type="entry name" value="HATPase_C_sf"/>
</dbReference>